<feature type="transmembrane region" description="Helical" evidence="2">
    <location>
        <begin position="98"/>
        <end position="115"/>
    </location>
</feature>
<reference evidence="3" key="1">
    <citation type="submission" date="2022-11" db="EMBL/GenBank/DDBJ databases">
        <title>Chromosomal genome sequence assembly and mating type (MAT) locus characterization of the leprose asexual lichenized fungus Lepraria neglecta (Nyl.) Erichsen.</title>
        <authorList>
            <person name="Allen J.L."/>
            <person name="Pfeffer B."/>
        </authorList>
    </citation>
    <scope>NUCLEOTIDE SEQUENCE</scope>
    <source>
        <strain evidence="3">Allen 5258</strain>
    </source>
</reference>
<dbReference type="Pfam" id="PF08229">
    <property type="entry name" value="SHR3_chaperone"/>
    <property type="match status" value="1"/>
</dbReference>
<evidence type="ECO:0008006" key="5">
    <source>
        <dbReference type="Google" id="ProtNLM"/>
    </source>
</evidence>
<accession>A0AAD9ZGF5</accession>
<keyword evidence="4" id="KW-1185">Reference proteome</keyword>
<feature type="transmembrane region" description="Helical" evidence="2">
    <location>
        <begin position="158"/>
        <end position="176"/>
    </location>
</feature>
<name>A0AAD9ZGF5_9LECA</name>
<organism evidence="3 4">
    <name type="scientific">Lepraria neglecta</name>
    <dbReference type="NCBI Taxonomy" id="209136"/>
    <lineage>
        <taxon>Eukaryota</taxon>
        <taxon>Fungi</taxon>
        <taxon>Dikarya</taxon>
        <taxon>Ascomycota</taxon>
        <taxon>Pezizomycotina</taxon>
        <taxon>Lecanoromycetes</taxon>
        <taxon>OSLEUM clade</taxon>
        <taxon>Lecanoromycetidae</taxon>
        <taxon>Lecanorales</taxon>
        <taxon>Lecanorineae</taxon>
        <taxon>Stereocaulaceae</taxon>
        <taxon>Lepraria</taxon>
    </lineage>
</organism>
<evidence type="ECO:0000313" key="4">
    <source>
        <dbReference type="Proteomes" id="UP001276659"/>
    </source>
</evidence>
<dbReference type="GO" id="GO:0005789">
    <property type="term" value="C:endoplasmic reticulum membrane"/>
    <property type="evidence" value="ECO:0007669"/>
    <property type="project" value="TreeGrafter"/>
</dbReference>
<feature type="compositionally biased region" description="Basic residues" evidence="1">
    <location>
        <begin position="211"/>
        <end position="221"/>
    </location>
</feature>
<evidence type="ECO:0000313" key="3">
    <source>
        <dbReference type="EMBL" id="KAK3178290.1"/>
    </source>
</evidence>
<dbReference type="PIRSF" id="PIRSF029187">
    <property type="entry name" value="Shr3_AAP_chap"/>
    <property type="match status" value="1"/>
</dbReference>
<keyword evidence="2" id="KW-0472">Membrane</keyword>
<dbReference type="PANTHER" id="PTHR28228">
    <property type="entry name" value="SECRETORY COMPONENT PROTEIN SHR3"/>
    <property type="match status" value="1"/>
</dbReference>
<feature type="transmembrane region" description="Helical" evidence="2">
    <location>
        <begin position="65"/>
        <end position="86"/>
    </location>
</feature>
<evidence type="ECO:0000256" key="2">
    <source>
        <dbReference type="SAM" id="Phobius"/>
    </source>
</evidence>
<keyword evidence="2" id="KW-1133">Transmembrane helix</keyword>
<proteinExistence type="predicted"/>
<comment type="caution">
    <text evidence="3">The sequence shown here is derived from an EMBL/GenBank/DDBJ whole genome shotgun (WGS) entry which is preliminary data.</text>
</comment>
<dbReference type="AlphaFoldDB" id="A0AAD9ZGF5"/>
<keyword evidence="2" id="KW-0812">Transmembrane</keyword>
<dbReference type="PANTHER" id="PTHR28228:SF1">
    <property type="entry name" value="SECRETORY COMPONENT PROTEIN SHR3"/>
    <property type="match status" value="1"/>
</dbReference>
<dbReference type="Proteomes" id="UP001276659">
    <property type="component" value="Unassembled WGS sequence"/>
</dbReference>
<dbReference type="GO" id="GO:0006888">
    <property type="term" value="P:endoplasmic reticulum to Golgi vesicle-mediated transport"/>
    <property type="evidence" value="ECO:0007669"/>
    <property type="project" value="TreeGrafter"/>
</dbReference>
<feature type="compositionally biased region" description="Basic and acidic residues" evidence="1">
    <location>
        <begin position="192"/>
        <end position="210"/>
    </location>
</feature>
<dbReference type="SMART" id="SM00786">
    <property type="entry name" value="SHR3_chaperone"/>
    <property type="match status" value="1"/>
</dbReference>
<dbReference type="GO" id="GO:0051082">
    <property type="term" value="F:unfolded protein binding"/>
    <property type="evidence" value="ECO:0007669"/>
    <property type="project" value="TreeGrafter"/>
</dbReference>
<protein>
    <recommendedName>
        <fullName evidence="5">Shr3 amino acid permease chaperone</fullName>
    </recommendedName>
</protein>
<dbReference type="InterPro" id="IPR013248">
    <property type="entry name" value="Psh3/Shr3"/>
</dbReference>
<evidence type="ECO:0000256" key="1">
    <source>
        <dbReference type="SAM" id="MobiDB-lite"/>
    </source>
</evidence>
<sequence length="221" mass="24316">MALGNQGHSAFATFLIICPTSFFLGIIFSLFPYDYPLLWTSDPCPPEAFVILENHLRFLHNSPLIITRILHTVIGTGLLGFFIKLYRPSESNKLFDGASLMLYVVGIIIYVANIVKGMRVIASGKYDVELVQGESTLSTTTVLSGEEVPLGRDDSLRVMAASNTILALVLMGVLVLQAGQWYAERKEGQEVEKYMEEKAAKGESKSEGAKHRSPSGSKKKN</sequence>
<feature type="region of interest" description="Disordered" evidence="1">
    <location>
        <begin position="192"/>
        <end position="221"/>
    </location>
</feature>
<dbReference type="EMBL" id="JASNWA010000003">
    <property type="protein sequence ID" value="KAK3178290.1"/>
    <property type="molecule type" value="Genomic_DNA"/>
</dbReference>
<feature type="transmembrane region" description="Helical" evidence="2">
    <location>
        <begin position="12"/>
        <end position="33"/>
    </location>
</feature>
<gene>
    <name evidence="3" type="ORF">OEA41_000423</name>
</gene>